<dbReference type="RefSeq" id="WP_144304972.1">
    <property type="nucleotide sequence ID" value="NZ_CP039543.1"/>
</dbReference>
<gene>
    <name evidence="3" type="ORF">DQK91_08760</name>
    <name evidence="2" type="ORF">E8L03_00230</name>
</gene>
<evidence type="ECO:0000256" key="1">
    <source>
        <dbReference type="SAM" id="Phobius"/>
    </source>
</evidence>
<keyword evidence="1" id="KW-1133">Transmembrane helix</keyword>
<dbReference type="EMBL" id="QMIF01000004">
    <property type="protein sequence ID" value="TVM34651.1"/>
    <property type="molecule type" value="Genomic_DNA"/>
</dbReference>
<dbReference type="Proteomes" id="UP000503251">
    <property type="component" value="Chromosome"/>
</dbReference>
<dbReference type="PANTHER" id="PTHR33133">
    <property type="entry name" value="OS08G0107100 PROTEIN-RELATED"/>
    <property type="match status" value="1"/>
</dbReference>
<organism evidence="3 4">
    <name type="scientific">Oceanidesulfovibrio marinus</name>
    <dbReference type="NCBI Taxonomy" id="370038"/>
    <lineage>
        <taxon>Bacteria</taxon>
        <taxon>Pseudomonadati</taxon>
        <taxon>Thermodesulfobacteriota</taxon>
        <taxon>Desulfovibrionia</taxon>
        <taxon>Desulfovibrionales</taxon>
        <taxon>Desulfovibrionaceae</taxon>
        <taxon>Oceanidesulfovibrio</taxon>
    </lineage>
</organism>
<dbReference type="EMBL" id="CP039543">
    <property type="protein sequence ID" value="QJT07434.1"/>
    <property type="molecule type" value="Genomic_DNA"/>
</dbReference>
<keyword evidence="1" id="KW-0472">Membrane</keyword>
<dbReference type="AlphaFoldDB" id="A0A6P1ZHK5"/>
<feature type="transmembrane region" description="Helical" evidence="1">
    <location>
        <begin position="28"/>
        <end position="52"/>
    </location>
</feature>
<reference evidence="2 5" key="2">
    <citation type="submission" date="2019-04" db="EMBL/GenBank/DDBJ databases">
        <title>Isolation and culture of sulfate reducing bacteria from the cold seep of the South China Sea.</title>
        <authorList>
            <person name="Sun C."/>
            <person name="Liu R."/>
        </authorList>
    </citation>
    <scope>NUCLEOTIDE SEQUENCE [LARGE SCALE GENOMIC DNA]</scope>
    <source>
        <strain evidence="2 5">CS1</strain>
    </source>
</reference>
<sequence length="292" mass="32250">MQYRVGEMGVGEVFDVSFNVFKDNYKPIATAAALTLLPYMLLVVVTTLGNFVPRIDQIPELHTPGTSTRVMIEAMAPTVLLSMVTAFLGYVNAVLMCGVLYIISASYYLDTPMRPLVAIRHTLSRWWPVLKTSLMVMLLMFGVMVLFGVAIFALNMLITRSVGNVLQAVIMAAVGVLFLVVMAFIYLRYLLGSNIVMLEGISGRKALSRSANLMRGVYWKGFVIVLILFIGGAVIGYGMSLIPYEPVALFVRLAVNINLYMFGAIVGTILYFSNRCKHENFDLVLLAEEAGE</sequence>
<reference evidence="3 4" key="1">
    <citation type="submission" date="2018-06" db="EMBL/GenBank/DDBJ databases">
        <title>Complete genome of Desulfovibrio marinus P48SEP.</title>
        <authorList>
            <person name="Crispim J.S."/>
            <person name="Vidigal P.M.P."/>
            <person name="Silva L.C.F."/>
            <person name="Araujo L.C."/>
            <person name="Laguardia C.N."/>
            <person name="Dias R.S."/>
            <person name="Sousa M.P."/>
            <person name="Paula S.O."/>
            <person name="Silva C."/>
        </authorList>
    </citation>
    <scope>NUCLEOTIDE SEQUENCE [LARGE SCALE GENOMIC DNA]</scope>
    <source>
        <strain evidence="3 4">P48SEP</strain>
    </source>
</reference>
<evidence type="ECO:0000313" key="4">
    <source>
        <dbReference type="Proteomes" id="UP000434052"/>
    </source>
</evidence>
<dbReference type="Proteomes" id="UP000434052">
    <property type="component" value="Unassembled WGS sequence"/>
</dbReference>
<feature type="transmembrane region" description="Helical" evidence="1">
    <location>
        <begin position="217"/>
        <end position="237"/>
    </location>
</feature>
<dbReference type="OrthoDB" id="262289at2"/>
<feature type="transmembrane region" description="Helical" evidence="1">
    <location>
        <begin position="249"/>
        <end position="272"/>
    </location>
</feature>
<proteinExistence type="predicted"/>
<dbReference type="PANTHER" id="PTHR33133:SF1">
    <property type="entry name" value="EXPRESSED PROTEIN-RELATED"/>
    <property type="match status" value="1"/>
</dbReference>
<name>A0A6P1ZHK5_9BACT</name>
<keyword evidence="1" id="KW-0812">Transmembrane</keyword>
<keyword evidence="5" id="KW-1185">Reference proteome</keyword>
<feature type="transmembrane region" description="Helical" evidence="1">
    <location>
        <begin position="79"/>
        <end position="103"/>
    </location>
</feature>
<evidence type="ECO:0000313" key="2">
    <source>
        <dbReference type="EMBL" id="QJT07434.1"/>
    </source>
</evidence>
<protein>
    <recommendedName>
        <fullName evidence="6">Membrane domain of glycerophosphoryl diester phosphodiesterase</fullName>
    </recommendedName>
</protein>
<evidence type="ECO:0000313" key="5">
    <source>
        <dbReference type="Proteomes" id="UP000503251"/>
    </source>
</evidence>
<feature type="transmembrane region" description="Helical" evidence="1">
    <location>
        <begin position="134"/>
        <end position="158"/>
    </location>
</feature>
<evidence type="ECO:0000313" key="3">
    <source>
        <dbReference type="EMBL" id="TVM34651.1"/>
    </source>
</evidence>
<accession>A0A6P1ZHK5</accession>
<feature type="transmembrane region" description="Helical" evidence="1">
    <location>
        <begin position="165"/>
        <end position="187"/>
    </location>
</feature>
<evidence type="ECO:0008006" key="6">
    <source>
        <dbReference type="Google" id="ProtNLM"/>
    </source>
</evidence>